<dbReference type="InterPro" id="IPR014044">
    <property type="entry name" value="CAP_dom"/>
</dbReference>
<evidence type="ECO:0000313" key="3">
    <source>
        <dbReference type="EMBL" id="QDC23061.1"/>
    </source>
</evidence>
<protein>
    <submittedName>
        <fullName evidence="3">Cysteine-rich secretory protein 1 isoform a1</fullName>
    </submittedName>
</protein>
<feature type="signal peptide" evidence="1">
    <location>
        <begin position="1"/>
        <end position="26"/>
    </location>
</feature>
<dbReference type="AlphaFoldDB" id="A0A4Y5UGK9"/>
<dbReference type="InterPro" id="IPR002413">
    <property type="entry name" value="V5_allergen-like"/>
</dbReference>
<dbReference type="EMBL" id="MH766629">
    <property type="protein sequence ID" value="QDC23061.1"/>
    <property type="molecule type" value="mRNA"/>
</dbReference>
<sequence precursor="true">MSAPARIRNILLVLSSVLCTLTVIQSAYCPDIYKRYSTQHSYCLGQCCNCTYYKRGVDPGLKGQILSLHNDLRNKVAAGHSYGVDHLPRASNMLEMVWDDELATIAQTWLDGCRKNGDCEECRMVSRFAVGQEIIGDFIGSEMDSQDLDNEFFSRFNALSVFTDAHVREYSDSNGNHKTSQLLWAKTWRIGCGFLRFLDPNNGRTVVNILLCNYGPGGCVEGEEVYKAGTVCSACPANTCCGDGCKKHKITNSFKGLCKVIDENLPPQGNVPHVKSGKELFYCGFNGESDCSRAVEGINRWIGKISTGGTWLSMDLGRGGHTSLTFEKPIKSKSGKLCLSITTRTGPVDANSRYTYELGGSMEETGRFLTTMVFPKADNKVKHRFHTDYFQPSEFPKNRDVKLTLSFSVPIDGQRQYIEIKRIVAMEKDCSKQTILEGSGYSVD</sequence>
<dbReference type="CDD" id="cd05380">
    <property type="entry name" value="CAP_euk"/>
    <property type="match status" value="1"/>
</dbReference>
<proteinExistence type="evidence at transcript level"/>
<dbReference type="PRINTS" id="PR00837">
    <property type="entry name" value="V5TPXLIKE"/>
</dbReference>
<keyword evidence="1" id="KW-0732">Signal</keyword>
<reference evidence="3" key="1">
    <citation type="journal article" date="2019" name="Toxins">
        <title>The dual prey-inactivation strategy of spiders-in-depth venomic analysis of Cupiennius salei.</title>
        <authorList>
            <person name="Kuhn-Nentwig L."/>
            <person name="Langenegger N."/>
            <person name="Heller M."/>
            <person name="Koua D."/>
            <person name="Nentwig W."/>
        </authorList>
    </citation>
    <scope>NUCLEOTIDE SEQUENCE</scope>
    <source>
        <tissue evidence="3">Venom gland</tissue>
    </source>
</reference>
<dbReference type="InterPro" id="IPR035940">
    <property type="entry name" value="CAP_sf"/>
</dbReference>
<dbReference type="PANTHER" id="PTHR10334">
    <property type="entry name" value="CYSTEINE-RICH SECRETORY PROTEIN-RELATED"/>
    <property type="match status" value="1"/>
</dbReference>
<dbReference type="SMART" id="SM00198">
    <property type="entry name" value="SCP"/>
    <property type="match status" value="1"/>
</dbReference>
<dbReference type="Gene3D" id="3.40.33.10">
    <property type="entry name" value="CAP"/>
    <property type="match status" value="1"/>
</dbReference>
<feature type="domain" description="SCP" evidence="2">
    <location>
        <begin position="60"/>
        <end position="222"/>
    </location>
</feature>
<feature type="chain" id="PRO_5021398806" evidence="1">
    <location>
        <begin position="27"/>
        <end position="444"/>
    </location>
</feature>
<dbReference type="Pfam" id="PF00188">
    <property type="entry name" value="CAP"/>
    <property type="match status" value="1"/>
</dbReference>
<organism evidence="3">
    <name type="scientific">Cupiennius salei</name>
    <name type="common">American wandering spider</name>
    <dbReference type="NCBI Taxonomy" id="6928"/>
    <lineage>
        <taxon>Eukaryota</taxon>
        <taxon>Metazoa</taxon>
        <taxon>Ecdysozoa</taxon>
        <taxon>Arthropoda</taxon>
        <taxon>Chelicerata</taxon>
        <taxon>Arachnida</taxon>
        <taxon>Araneae</taxon>
        <taxon>Araneomorphae</taxon>
        <taxon>Entelegynae</taxon>
        <taxon>Lycosoidea</taxon>
        <taxon>Ctenidae</taxon>
        <taxon>Cupiennius</taxon>
    </lineage>
</organism>
<evidence type="ECO:0000256" key="1">
    <source>
        <dbReference type="SAM" id="SignalP"/>
    </source>
</evidence>
<dbReference type="SUPFAM" id="SSF55797">
    <property type="entry name" value="PR-1-like"/>
    <property type="match status" value="1"/>
</dbReference>
<accession>A0A4Y5UGK9</accession>
<dbReference type="PRINTS" id="PR00838">
    <property type="entry name" value="V5ALLERGEN"/>
</dbReference>
<dbReference type="InterPro" id="IPR001283">
    <property type="entry name" value="CRISP-related"/>
</dbReference>
<evidence type="ECO:0000259" key="2">
    <source>
        <dbReference type="SMART" id="SM00198"/>
    </source>
</evidence>
<name>A0A4Y5UGK9_CUPSA</name>